<dbReference type="Proteomes" id="UP000291084">
    <property type="component" value="Chromosome 10"/>
</dbReference>
<evidence type="ECO:0000313" key="3">
    <source>
        <dbReference type="Proteomes" id="UP000291084"/>
    </source>
</evidence>
<keyword evidence="1" id="KW-0472">Membrane</keyword>
<dbReference type="InterPro" id="IPR053198">
    <property type="entry name" value="Gynoecium_Dev_Regulator"/>
</dbReference>
<reference evidence="2 3" key="1">
    <citation type="journal article" date="2015" name="Sci. Rep.">
        <title>The power of single molecule real-time sequencing technology in the de novo assembly of a eukaryotic genome.</title>
        <authorList>
            <person name="Sakai H."/>
            <person name="Naito K."/>
            <person name="Ogiso-Tanaka E."/>
            <person name="Takahashi Y."/>
            <person name="Iseki K."/>
            <person name="Muto C."/>
            <person name="Satou K."/>
            <person name="Teruya K."/>
            <person name="Shiroma A."/>
            <person name="Shimoji M."/>
            <person name="Hirano T."/>
            <person name="Itoh T."/>
            <person name="Kaga A."/>
            <person name="Tomooka N."/>
        </authorList>
    </citation>
    <scope>NUCLEOTIDE SEQUENCE [LARGE SCALE GENOMIC DNA]</scope>
    <source>
        <strain evidence="3">cv. Shumari</strain>
    </source>
</reference>
<feature type="transmembrane region" description="Helical" evidence="1">
    <location>
        <begin position="173"/>
        <end position="194"/>
    </location>
</feature>
<feature type="transmembrane region" description="Helical" evidence="1">
    <location>
        <begin position="57"/>
        <end position="78"/>
    </location>
</feature>
<protein>
    <submittedName>
        <fullName evidence="2">Uncharacterized protein</fullName>
    </submittedName>
</protein>
<dbReference type="EMBL" id="AP015043">
    <property type="protein sequence ID" value="BAT99483.1"/>
    <property type="molecule type" value="Genomic_DNA"/>
</dbReference>
<name>A0A0S3T315_PHAAN</name>
<keyword evidence="1" id="KW-0812">Transmembrane</keyword>
<sequence>MFRSAHTASKPSKSTIKFLCSYGGRILPRYPDGKLRYLGGHTRVLAVDRSITFSGQFSLSLICSLTHLVYFPFTKTLYFKRRSRLRFMINNHNRLFCRAAAEAGRALRCLREASPLPITLRRPRRSYLHHLRRRSRQSHRGIRPRFIAQDQSLPLAAHAVEISEQRFHSSLEVSFIIFLLSLIVVVLFVVLQPYRQIWSELQNLGDGGRPLRPSDVAGSGVPDRSGQIQTIREEYSSPALRLPRERWPGLPDPPRKPLAITLRCGLERILKWMD</sequence>
<keyword evidence="3" id="KW-1185">Reference proteome</keyword>
<dbReference type="PANTHER" id="PTHR31066">
    <property type="entry name" value="OS05G0427100 PROTEIN-RELATED"/>
    <property type="match status" value="1"/>
</dbReference>
<accession>A0A0S3T315</accession>
<proteinExistence type="predicted"/>
<evidence type="ECO:0000256" key="1">
    <source>
        <dbReference type="SAM" id="Phobius"/>
    </source>
</evidence>
<organism evidence="2 3">
    <name type="scientific">Vigna angularis var. angularis</name>
    <dbReference type="NCBI Taxonomy" id="157739"/>
    <lineage>
        <taxon>Eukaryota</taxon>
        <taxon>Viridiplantae</taxon>
        <taxon>Streptophyta</taxon>
        <taxon>Embryophyta</taxon>
        <taxon>Tracheophyta</taxon>
        <taxon>Spermatophyta</taxon>
        <taxon>Magnoliopsida</taxon>
        <taxon>eudicotyledons</taxon>
        <taxon>Gunneridae</taxon>
        <taxon>Pentapetalae</taxon>
        <taxon>rosids</taxon>
        <taxon>fabids</taxon>
        <taxon>Fabales</taxon>
        <taxon>Fabaceae</taxon>
        <taxon>Papilionoideae</taxon>
        <taxon>50 kb inversion clade</taxon>
        <taxon>NPAAA clade</taxon>
        <taxon>indigoferoid/millettioid clade</taxon>
        <taxon>Phaseoleae</taxon>
        <taxon>Vigna</taxon>
    </lineage>
</organism>
<dbReference type="PANTHER" id="PTHR31066:SF10">
    <property type="entry name" value="OCTICOSAPEPTIDE_PHOX_BEM1P FAMILY PROTEIN"/>
    <property type="match status" value="1"/>
</dbReference>
<gene>
    <name evidence="2" type="primary">Vigan.10G092900</name>
    <name evidence="2" type="ORF">VIGAN_10092900</name>
</gene>
<evidence type="ECO:0000313" key="2">
    <source>
        <dbReference type="EMBL" id="BAT99483.1"/>
    </source>
</evidence>
<dbReference type="AlphaFoldDB" id="A0A0S3T315"/>
<keyword evidence="1" id="KW-1133">Transmembrane helix</keyword>